<evidence type="ECO:0000256" key="1">
    <source>
        <dbReference type="SAM" id="MobiDB-lite"/>
    </source>
</evidence>
<keyword evidence="2" id="KW-0812">Transmembrane</keyword>
<name>A0AAD2HBV1_9AGAR</name>
<feature type="transmembrane region" description="Helical" evidence="2">
    <location>
        <begin position="126"/>
        <end position="146"/>
    </location>
</feature>
<sequence length="153" mass="16866">MRSINVIGIGIGRRRLWCMGHSVSADTILLRALALSYENPQNDWEKRIRSAQEVVRVRREVEAAEEKAREKHQVGNGQAAQDVDVPRADGSPGSMRTSTLGSSSDPSRRFALPWCTYKPAGNLSCLALALYMLLMVIPGSGQYFAYLPTSGAW</sequence>
<feature type="region of interest" description="Disordered" evidence="1">
    <location>
        <begin position="65"/>
        <end position="107"/>
    </location>
</feature>
<comment type="caution">
    <text evidence="3">The sequence shown here is derived from an EMBL/GenBank/DDBJ whole genome shotgun (WGS) entry which is preliminary data.</text>
</comment>
<reference evidence="3" key="1">
    <citation type="submission" date="2023-11" db="EMBL/GenBank/DDBJ databases">
        <authorList>
            <person name="De Vega J J."/>
            <person name="De Vega J J."/>
        </authorList>
    </citation>
    <scope>NUCLEOTIDE SEQUENCE</scope>
</reference>
<accession>A0AAD2HBV1</accession>
<proteinExistence type="predicted"/>
<evidence type="ECO:0000256" key="2">
    <source>
        <dbReference type="SAM" id="Phobius"/>
    </source>
</evidence>
<keyword evidence="2" id="KW-0472">Membrane</keyword>
<dbReference type="AlphaFoldDB" id="A0AAD2HBV1"/>
<feature type="compositionally biased region" description="Polar residues" evidence="1">
    <location>
        <begin position="94"/>
        <end position="105"/>
    </location>
</feature>
<dbReference type="EMBL" id="CAVNYO010000185">
    <property type="protein sequence ID" value="CAK5272737.1"/>
    <property type="molecule type" value="Genomic_DNA"/>
</dbReference>
<organism evidence="3 4">
    <name type="scientific">Mycena citricolor</name>
    <dbReference type="NCBI Taxonomy" id="2018698"/>
    <lineage>
        <taxon>Eukaryota</taxon>
        <taxon>Fungi</taxon>
        <taxon>Dikarya</taxon>
        <taxon>Basidiomycota</taxon>
        <taxon>Agaricomycotina</taxon>
        <taxon>Agaricomycetes</taxon>
        <taxon>Agaricomycetidae</taxon>
        <taxon>Agaricales</taxon>
        <taxon>Marasmiineae</taxon>
        <taxon>Mycenaceae</taxon>
        <taxon>Mycena</taxon>
    </lineage>
</organism>
<dbReference type="Proteomes" id="UP001295794">
    <property type="component" value="Unassembled WGS sequence"/>
</dbReference>
<keyword evidence="2" id="KW-1133">Transmembrane helix</keyword>
<evidence type="ECO:0000313" key="4">
    <source>
        <dbReference type="Proteomes" id="UP001295794"/>
    </source>
</evidence>
<gene>
    <name evidence="3" type="ORF">MYCIT1_LOCUS18608</name>
</gene>
<evidence type="ECO:0000313" key="3">
    <source>
        <dbReference type="EMBL" id="CAK5272737.1"/>
    </source>
</evidence>
<protein>
    <submittedName>
        <fullName evidence="3">Uncharacterized protein</fullName>
    </submittedName>
</protein>
<keyword evidence="4" id="KW-1185">Reference proteome</keyword>